<gene>
    <name evidence="2" type="ORF">QEZ40_005006</name>
</gene>
<feature type="region of interest" description="Disordered" evidence="1">
    <location>
        <begin position="1"/>
        <end position="44"/>
    </location>
</feature>
<evidence type="ECO:0000313" key="3">
    <source>
        <dbReference type="Proteomes" id="UP001223390"/>
    </source>
</evidence>
<dbReference type="Proteomes" id="UP001223390">
    <property type="component" value="Unassembled WGS sequence"/>
</dbReference>
<dbReference type="EMBL" id="JASITI010000046">
    <property type="protein sequence ID" value="MDK9499581.1"/>
    <property type="molecule type" value="Genomic_DNA"/>
</dbReference>
<organism evidence="2 3">
    <name type="scientific">Streptomyces katrae</name>
    <dbReference type="NCBI Taxonomy" id="68223"/>
    <lineage>
        <taxon>Bacteria</taxon>
        <taxon>Bacillati</taxon>
        <taxon>Actinomycetota</taxon>
        <taxon>Actinomycetes</taxon>
        <taxon>Kitasatosporales</taxon>
        <taxon>Streptomycetaceae</taxon>
        <taxon>Streptomyces</taxon>
    </lineage>
</organism>
<dbReference type="SUPFAM" id="SSF81301">
    <property type="entry name" value="Nucleotidyltransferase"/>
    <property type="match status" value="1"/>
</dbReference>
<accession>A0ABT7H260</accession>
<dbReference type="InterPro" id="IPR043519">
    <property type="entry name" value="NT_sf"/>
</dbReference>
<feature type="compositionally biased region" description="Basic and acidic residues" evidence="1">
    <location>
        <begin position="1"/>
        <end position="13"/>
    </location>
</feature>
<dbReference type="Pfam" id="PF14907">
    <property type="entry name" value="NTP_transf_5"/>
    <property type="match status" value="1"/>
</dbReference>
<dbReference type="InterPro" id="IPR039498">
    <property type="entry name" value="NTP_transf_5"/>
</dbReference>
<reference evidence="2 3" key="1">
    <citation type="submission" date="2023-05" db="EMBL/GenBank/DDBJ databases">
        <title>Sequencing and Assembly of Streptomyces sp. NP73.</title>
        <authorList>
            <person name="Konwar A.N."/>
            <person name="Saikia K."/>
            <person name="Thakur D."/>
        </authorList>
    </citation>
    <scope>NUCLEOTIDE SEQUENCE [LARGE SCALE GENOMIC DNA]</scope>
    <source>
        <strain evidence="2 3">NP73</strain>
    </source>
</reference>
<keyword evidence="3" id="KW-1185">Reference proteome</keyword>
<dbReference type="Gene3D" id="3.30.460.40">
    <property type="match status" value="1"/>
</dbReference>
<sequence>MPDRETVRVEPGRRPVAARTSSAPGGLAPPEGVTAPAPPEGALPKDHTQAILETTKRVAALLKRSGPPFALAGSVAAFAHGLPARFQHDTDFCVRPEDADQAVKALEDGGIAMRRAPEDWLVKGRSGGEEIDLIFELARRPVSTELLERASVKAVDSVWMPVLSPTDLMDSRLAALCEHYCDFGDLLPMARMLREQIDWKRLERDHRALPLPDAFFHLLERLRVIERAEITGADMTGADMTGEGR</sequence>
<name>A0ABT7H260_9ACTN</name>
<proteinExistence type="predicted"/>
<evidence type="ECO:0000313" key="2">
    <source>
        <dbReference type="EMBL" id="MDK9499581.1"/>
    </source>
</evidence>
<comment type="caution">
    <text evidence="2">The sequence shown here is derived from an EMBL/GenBank/DDBJ whole genome shotgun (WGS) entry which is preliminary data.</text>
</comment>
<protein>
    <submittedName>
        <fullName evidence="2">Nucleotidyltransferase family protein</fullName>
    </submittedName>
</protein>
<evidence type="ECO:0000256" key="1">
    <source>
        <dbReference type="SAM" id="MobiDB-lite"/>
    </source>
</evidence>